<dbReference type="EMBL" id="LN483142">
    <property type="protein sequence ID" value="CED83415.1"/>
    <property type="molecule type" value="Genomic_DNA"/>
</dbReference>
<feature type="compositionally biased region" description="Polar residues" evidence="5">
    <location>
        <begin position="43"/>
        <end position="52"/>
    </location>
</feature>
<evidence type="ECO:0000259" key="6">
    <source>
        <dbReference type="Pfam" id="PF05182"/>
    </source>
</evidence>
<feature type="domain" description="Pre-mRNA polyadenylation factor Fip1" evidence="6">
    <location>
        <begin position="144"/>
        <end position="185"/>
    </location>
</feature>
<dbReference type="Pfam" id="PF05182">
    <property type="entry name" value="Fip1"/>
    <property type="match status" value="1"/>
</dbReference>
<feature type="region of interest" description="Disordered" evidence="5">
    <location>
        <begin position="22"/>
        <end position="125"/>
    </location>
</feature>
<evidence type="ECO:0000256" key="4">
    <source>
        <dbReference type="ARBA" id="ARBA00023242"/>
    </source>
</evidence>
<evidence type="ECO:0000256" key="2">
    <source>
        <dbReference type="ARBA" id="ARBA00007459"/>
    </source>
</evidence>
<proteinExistence type="inferred from homology"/>
<evidence type="ECO:0000313" key="7">
    <source>
        <dbReference type="EMBL" id="CED83415.1"/>
    </source>
</evidence>
<evidence type="ECO:0000256" key="5">
    <source>
        <dbReference type="SAM" id="MobiDB-lite"/>
    </source>
</evidence>
<dbReference type="GO" id="GO:0005847">
    <property type="term" value="C:mRNA cleavage and polyadenylation specificity factor complex"/>
    <property type="evidence" value="ECO:0007669"/>
    <property type="project" value="TreeGrafter"/>
</dbReference>
<protein>
    <submittedName>
        <fullName evidence="7">Polyadenylation factor I complex, subunit FIP1</fullName>
    </submittedName>
</protein>
<accession>A0A0F7SS96</accession>
<feature type="compositionally biased region" description="Low complexity" evidence="5">
    <location>
        <begin position="63"/>
        <end position="89"/>
    </location>
</feature>
<keyword evidence="3" id="KW-0507">mRNA processing</keyword>
<evidence type="ECO:0000256" key="1">
    <source>
        <dbReference type="ARBA" id="ARBA00004123"/>
    </source>
</evidence>
<dbReference type="GO" id="GO:0006397">
    <property type="term" value="P:mRNA processing"/>
    <property type="evidence" value="ECO:0007669"/>
    <property type="project" value="UniProtKB-KW"/>
</dbReference>
<dbReference type="AlphaFoldDB" id="A0A0F7SS96"/>
<reference evidence="7" key="1">
    <citation type="submission" date="2014-08" db="EMBL/GenBank/DDBJ databases">
        <authorList>
            <person name="Sharma Rahul"/>
            <person name="Thines Marco"/>
        </authorList>
    </citation>
    <scope>NUCLEOTIDE SEQUENCE</scope>
</reference>
<organism evidence="7">
    <name type="scientific">Phaffia rhodozyma</name>
    <name type="common">Yeast</name>
    <name type="synonym">Xanthophyllomyces dendrorhous</name>
    <dbReference type="NCBI Taxonomy" id="264483"/>
    <lineage>
        <taxon>Eukaryota</taxon>
        <taxon>Fungi</taxon>
        <taxon>Dikarya</taxon>
        <taxon>Basidiomycota</taxon>
        <taxon>Agaricomycotina</taxon>
        <taxon>Tremellomycetes</taxon>
        <taxon>Cystofilobasidiales</taxon>
        <taxon>Mrakiaceae</taxon>
        <taxon>Phaffia</taxon>
    </lineage>
</organism>
<sequence length="222" mass="24416">MDPTASRTLDLRKAPSKMVTLGHGLGASKAVPPVARIPGDSLTDYTPSSRPTVTFAPLPPPSTQSTTLPSSLPSQSSAQPQQTAHLQPPLAAPQPTPNNPFAHLPPYLQTHMNAHLPPSHTASTDVPVDLNAPPFLPDGRSVYEIDLEQMERKDWRAPGADVSDWFNYGFDEFTWGLYVRRRREMGEMIESGSLMVRSFYTSVQFSSMILRKTASERTQSVC</sequence>
<comment type="similarity">
    <text evidence="2">Belongs to the FIP1 family.</text>
</comment>
<name>A0A0F7SS96_PHARH</name>
<dbReference type="InterPro" id="IPR007854">
    <property type="entry name" value="Fip1_dom"/>
</dbReference>
<keyword evidence="4" id="KW-0539">Nucleus</keyword>
<dbReference type="PANTHER" id="PTHR13484:SF0">
    <property type="entry name" value="PRE-MRNA 3'-END-PROCESSING FACTOR FIP1"/>
    <property type="match status" value="1"/>
</dbReference>
<evidence type="ECO:0000256" key="3">
    <source>
        <dbReference type="ARBA" id="ARBA00022664"/>
    </source>
</evidence>
<dbReference type="InterPro" id="IPR051187">
    <property type="entry name" value="Pre-mRNA_3'-end_processing_reg"/>
</dbReference>
<dbReference type="PANTHER" id="PTHR13484">
    <property type="entry name" value="FIP1-LIKE 1 PROTEIN"/>
    <property type="match status" value="1"/>
</dbReference>
<comment type="subcellular location">
    <subcellularLocation>
        <location evidence="1">Nucleus</location>
    </subcellularLocation>
</comment>